<proteinExistence type="predicted"/>
<dbReference type="STRING" id="75743.A0A401QM36"/>
<dbReference type="EMBL" id="BFAA01273462">
    <property type="protein sequence ID" value="GCB86363.1"/>
    <property type="molecule type" value="Genomic_DNA"/>
</dbReference>
<dbReference type="PANTHER" id="PTHR19288">
    <property type="entry name" value="4-NITROPHENYLPHOSPHATASE-RELATED"/>
    <property type="match status" value="1"/>
</dbReference>
<dbReference type="GO" id="GO:0016791">
    <property type="term" value="F:phosphatase activity"/>
    <property type="evidence" value="ECO:0007669"/>
    <property type="project" value="TreeGrafter"/>
</dbReference>
<dbReference type="Proteomes" id="UP000288216">
    <property type="component" value="Unassembled WGS sequence"/>
</dbReference>
<keyword evidence="2" id="KW-1185">Reference proteome</keyword>
<protein>
    <submittedName>
        <fullName evidence="1">Uncharacterized protein</fullName>
    </submittedName>
</protein>
<dbReference type="GO" id="GO:0005829">
    <property type="term" value="C:cytosol"/>
    <property type="evidence" value="ECO:0007669"/>
    <property type="project" value="TreeGrafter"/>
</dbReference>
<dbReference type="Pfam" id="PF13344">
    <property type="entry name" value="Hydrolase_6"/>
    <property type="match status" value="1"/>
</dbReference>
<sequence length="195" mass="20457">MAAAGSGGCRRLLGESGARELLAAVDTFVLDCDGVLWDGARALGGGPPLLSRLRALGKRVYLLSNNGSRSARGLLDKCRGLGLPVGARQLLGAARCSALYLRRALPARGPVYVLGGPGLCGELQAEGLRVLGGGEEEEADEEPPTSVQAVLVGYDEQISFGRLSRACGYLQDPRCLLLATDPDPWHRRPGGRVVP</sequence>
<dbReference type="AlphaFoldDB" id="A0A401QM36"/>
<dbReference type="PANTHER" id="PTHR19288:SF94">
    <property type="entry name" value="CHRONOPHIN"/>
    <property type="match status" value="1"/>
</dbReference>
<dbReference type="OrthoDB" id="413953at2759"/>
<reference evidence="1 2" key="1">
    <citation type="journal article" date="2018" name="Nat. Ecol. Evol.">
        <title>Shark genomes provide insights into elasmobranch evolution and the origin of vertebrates.</title>
        <authorList>
            <person name="Hara Y"/>
            <person name="Yamaguchi K"/>
            <person name="Onimaru K"/>
            <person name="Kadota M"/>
            <person name="Koyanagi M"/>
            <person name="Keeley SD"/>
            <person name="Tatsumi K"/>
            <person name="Tanaka K"/>
            <person name="Motone F"/>
            <person name="Kageyama Y"/>
            <person name="Nozu R"/>
            <person name="Adachi N"/>
            <person name="Nishimura O"/>
            <person name="Nakagawa R"/>
            <person name="Tanegashima C"/>
            <person name="Kiyatake I"/>
            <person name="Matsumoto R"/>
            <person name="Murakumo K"/>
            <person name="Nishida K"/>
            <person name="Terakita A"/>
            <person name="Kuratani S"/>
            <person name="Sato K"/>
            <person name="Hyodo S Kuraku.S."/>
        </authorList>
    </citation>
    <scope>NUCLEOTIDE SEQUENCE [LARGE SCALE GENOMIC DNA]</scope>
</reference>
<organism evidence="1 2">
    <name type="scientific">Scyliorhinus torazame</name>
    <name type="common">Cloudy catshark</name>
    <name type="synonym">Catulus torazame</name>
    <dbReference type="NCBI Taxonomy" id="75743"/>
    <lineage>
        <taxon>Eukaryota</taxon>
        <taxon>Metazoa</taxon>
        <taxon>Chordata</taxon>
        <taxon>Craniata</taxon>
        <taxon>Vertebrata</taxon>
        <taxon>Chondrichthyes</taxon>
        <taxon>Elasmobranchii</taxon>
        <taxon>Galeomorphii</taxon>
        <taxon>Galeoidea</taxon>
        <taxon>Carcharhiniformes</taxon>
        <taxon>Scyliorhinidae</taxon>
        <taxon>Scyliorhinus</taxon>
    </lineage>
</organism>
<evidence type="ECO:0000313" key="2">
    <source>
        <dbReference type="Proteomes" id="UP000288216"/>
    </source>
</evidence>
<dbReference type="Gene3D" id="3.40.50.1000">
    <property type="entry name" value="HAD superfamily/HAD-like"/>
    <property type="match status" value="2"/>
</dbReference>
<comment type="caution">
    <text evidence="1">The sequence shown here is derived from an EMBL/GenBank/DDBJ whole genome shotgun (WGS) entry which is preliminary data.</text>
</comment>
<gene>
    <name evidence="1" type="ORF">scyTo_0027028</name>
</gene>
<feature type="non-terminal residue" evidence="1">
    <location>
        <position position="195"/>
    </location>
</feature>
<dbReference type="SUPFAM" id="SSF56784">
    <property type="entry name" value="HAD-like"/>
    <property type="match status" value="1"/>
</dbReference>
<accession>A0A401QM36</accession>
<dbReference type="InterPro" id="IPR036412">
    <property type="entry name" value="HAD-like_sf"/>
</dbReference>
<evidence type="ECO:0000313" key="1">
    <source>
        <dbReference type="EMBL" id="GCB86363.1"/>
    </source>
</evidence>
<dbReference type="OMA" id="ITTNCDA"/>
<name>A0A401QM36_SCYTO</name>
<dbReference type="InterPro" id="IPR023214">
    <property type="entry name" value="HAD_sf"/>
</dbReference>
<dbReference type="InterPro" id="IPR006357">
    <property type="entry name" value="HAD-SF_hydro_IIA"/>
</dbReference>